<reference evidence="2 3" key="1">
    <citation type="submission" date="2019-12" db="EMBL/GenBank/DDBJ databases">
        <title>Genome sequence of Streptomyces bambusae.</title>
        <authorList>
            <person name="Bansal K."/>
            <person name="Choksket S."/>
            <person name="Korpole S."/>
            <person name="Patil P.B."/>
        </authorList>
    </citation>
    <scope>NUCLEOTIDE SEQUENCE [LARGE SCALE GENOMIC DNA]</scope>
    <source>
        <strain evidence="2 3">SK60</strain>
    </source>
</reference>
<dbReference type="SUPFAM" id="SSF47413">
    <property type="entry name" value="lambda repressor-like DNA-binding domains"/>
    <property type="match status" value="1"/>
</dbReference>
<dbReference type="InterPro" id="IPR043917">
    <property type="entry name" value="DUF5753"/>
</dbReference>
<proteinExistence type="predicted"/>
<dbReference type="InterPro" id="IPR010982">
    <property type="entry name" value="Lambda_DNA-bd_dom_sf"/>
</dbReference>
<dbReference type="CDD" id="cd00093">
    <property type="entry name" value="HTH_XRE"/>
    <property type="match status" value="1"/>
</dbReference>
<organism evidence="2 3">
    <name type="scientific">Streptomyces bambusae</name>
    <dbReference type="NCBI Taxonomy" id="1550616"/>
    <lineage>
        <taxon>Bacteria</taxon>
        <taxon>Bacillati</taxon>
        <taxon>Actinomycetota</taxon>
        <taxon>Actinomycetes</taxon>
        <taxon>Kitasatosporales</taxon>
        <taxon>Streptomycetaceae</taxon>
        <taxon>Streptomyces</taxon>
    </lineage>
</organism>
<dbReference type="Pfam" id="PF19054">
    <property type="entry name" value="DUF5753"/>
    <property type="match status" value="1"/>
</dbReference>
<dbReference type="InterPro" id="IPR001387">
    <property type="entry name" value="Cro/C1-type_HTH"/>
</dbReference>
<dbReference type="EMBL" id="WTFF01000079">
    <property type="protein sequence ID" value="MBW5482908.1"/>
    <property type="molecule type" value="Genomic_DNA"/>
</dbReference>
<evidence type="ECO:0000313" key="2">
    <source>
        <dbReference type="EMBL" id="MBW5482908.1"/>
    </source>
</evidence>
<accession>A0ABS6Z554</accession>
<evidence type="ECO:0000259" key="1">
    <source>
        <dbReference type="PROSITE" id="PS50943"/>
    </source>
</evidence>
<protein>
    <submittedName>
        <fullName evidence="2">Helix-turn-helix domain-containing protein</fullName>
    </submittedName>
</protein>
<feature type="domain" description="HTH cro/C1-type" evidence="1">
    <location>
        <begin position="38"/>
        <end position="91"/>
    </location>
</feature>
<comment type="caution">
    <text evidence="2">The sequence shown here is derived from an EMBL/GenBank/DDBJ whole genome shotgun (WGS) entry which is preliminary data.</text>
</comment>
<evidence type="ECO:0000313" key="3">
    <source>
        <dbReference type="Proteomes" id="UP000812013"/>
    </source>
</evidence>
<dbReference type="Gene3D" id="1.10.260.40">
    <property type="entry name" value="lambda repressor-like DNA-binding domains"/>
    <property type="match status" value="1"/>
</dbReference>
<dbReference type="PROSITE" id="PS50943">
    <property type="entry name" value="HTH_CROC1"/>
    <property type="match status" value="1"/>
</dbReference>
<gene>
    <name evidence="2" type="ORF">GPJ59_13720</name>
</gene>
<dbReference type="SMART" id="SM00530">
    <property type="entry name" value="HTH_XRE"/>
    <property type="match status" value="1"/>
</dbReference>
<dbReference type="Proteomes" id="UP000812013">
    <property type="component" value="Unassembled WGS sequence"/>
</dbReference>
<name>A0ABS6Z554_9ACTN</name>
<dbReference type="Pfam" id="PF13560">
    <property type="entry name" value="HTH_31"/>
    <property type="match status" value="1"/>
</dbReference>
<keyword evidence="3" id="KW-1185">Reference proteome</keyword>
<sequence>MRAREVTVMTTVVHDDDGGEQENEVNLDEELRSFGRLIKAFRKKTGLTQQDLAEQIRYSVEYVGSVEQGRRHPSERFVARVEETLGAYGVIHTAFREVSRRRGMAAWFLRWAELEDGALTLNTYECRVVPGLLQTEDYARALIRNVPPLPDAEEEQARVQVRLARQQLLRRTPYVQFSFIIEEAVLERQIGGPEVTAALLDHLLLCAALPNVDLQIMPKVCHDHAGTDGSFQLLETEENEWVGYIEGHKTGRVISDPKAVSVLHQRYAKLRIQALKPAESMSLLKEMRGSL</sequence>